<dbReference type="SUPFAM" id="SSF56935">
    <property type="entry name" value="Porins"/>
    <property type="match status" value="1"/>
</dbReference>
<dbReference type="InterPro" id="IPR037066">
    <property type="entry name" value="Plug_dom_sf"/>
</dbReference>
<reference evidence="4 5" key="1">
    <citation type="submission" date="2023-12" db="EMBL/GenBank/DDBJ databases">
        <title>Novel species of the genus Arcicella isolated from rivers.</title>
        <authorList>
            <person name="Lu H."/>
        </authorList>
    </citation>
    <scope>NUCLEOTIDE SEQUENCE [LARGE SCALE GENOMIC DNA]</scope>
    <source>
        <strain evidence="4 5">KCTC 23307</strain>
    </source>
</reference>
<feature type="chain" id="PRO_5045214480" evidence="1">
    <location>
        <begin position="21"/>
        <end position="804"/>
    </location>
</feature>
<dbReference type="PANTHER" id="PTHR40980">
    <property type="entry name" value="PLUG DOMAIN-CONTAINING PROTEIN"/>
    <property type="match status" value="1"/>
</dbReference>
<dbReference type="EMBL" id="JAYFUM010000011">
    <property type="protein sequence ID" value="MEA5139631.1"/>
    <property type="molecule type" value="Genomic_DNA"/>
</dbReference>
<feature type="signal peptide" evidence="1">
    <location>
        <begin position="1"/>
        <end position="20"/>
    </location>
</feature>
<keyword evidence="1" id="KW-0732">Signal</keyword>
<sequence length="804" mass="90645">MKKSLLLFINLMFIGNLSFAQQVVSGKVLDEKKQAAPFATIALLSAKDSSMVKANLTDADGNYTFDAVKNGKYLMAASMVGYNRLLSPTFVVENKAVQVPTLQLVASSKQLDEVTVTAQKPFLEQRIDKMIVNVASSPTAAGSTALEVLQKVPGLIIAQERITIAGKASVSIMIDGKPSQYTDMNQVLRDMPSNAIDKIEVIKNPSARYDASGGAIINIIMKRNADLGTNGSIGFSARGSWFDNREVNRSANDFFGGLSPTLSVNHRKGKINVFGNYTYADRTYYELTKIDRIIGNDLFNNATMMPNEAKVHNVRAGIDFYINRKNTFGILLTGFDRQGTGTNRAITNVYDATSKVLKNAFQTINEQPVSRSNIGYNLNWKHSFDTTGRELNVDLDYVTYRLKSQNLITVIDNDINRKTSQEVDNPVKFFTAKLDYTYPVNAHTKWETGAKVSFATIDNDLKFYQAQQLDVARSNVFNYKENINAAYINFNTKLSEKWEIQTGLRAEQTIATGFSRAENQNVLDRNYLQLFPSVYLTRKINKNLAVTTSFNRRIDRPSYQQQNPFQYQIDSLTYTKGNPLLKPQLTNEIKMQVTFDGQPFFALGYNKTDDVIIENAPQQDLETKRTFTTAQNLATYKNYFVELNFPLNIGKRISGFGGNQLIYNSYNANYLGATFDQGRVNWLAYINVNIKILKNLGAEINGWYMTHSQQEFLRLKPMGALTIGLQQKMFEGKGKLSLSFNDVFYTEKVSGTIEFQDINLSYYQRQASRNVRLSFNYSFGNQKLKATRNRKTGSESENNRVKAN</sequence>
<proteinExistence type="predicted"/>
<dbReference type="Pfam" id="PF13715">
    <property type="entry name" value="CarbopepD_reg_2"/>
    <property type="match status" value="1"/>
</dbReference>
<feature type="domain" description="TonB-dependent receptor plug" evidence="2">
    <location>
        <begin position="143"/>
        <end position="213"/>
    </location>
</feature>
<evidence type="ECO:0000313" key="4">
    <source>
        <dbReference type="EMBL" id="MEA5139631.1"/>
    </source>
</evidence>
<dbReference type="Pfam" id="PF07715">
    <property type="entry name" value="Plug"/>
    <property type="match status" value="1"/>
</dbReference>
<feature type="domain" description="Outer membrane protein beta-barrel" evidence="3">
    <location>
        <begin position="382"/>
        <end position="777"/>
    </location>
</feature>
<keyword evidence="4" id="KW-0675">Receptor</keyword>
<protein>
    <submittedName>
        <fullName evidence="4">TonB-dependent receptor</fullName>
    </submittedName>
</protein>
<dbReference type="Proteomes" id="UP001302949">
    <property type="component" value="Unassembled WGS sequence"/>
</dbReference>
<accession>A0ABU5Q9Y2</accession>
<evidence type="ECO:0000313" key="5">
    <source>
        <dbReference type="Proteomes" id="UP001302949"/>
    </source>
</evidence>
<evidence type="ECO:0000259" key="2">
    <source>
        <dbReference type="Pfam" id="PF07715"/>
    </source>
</evidence>
<evidence type="ECO:0000256" key="1">
    <source>
        <dbReference type="SAM" id="SignalP"/>
    </source>
</evidence>
<dbReference type="RefSeq" id="WP_323296791.1">
    <property type="nucleotide sequence ID" value="NZ_JAYFUM010000011.1"/>
</dbReference>
<comment type="caution">
    <text evidence="4">The sequence shown here is derived from an EMBL/GenBank/DDBJ whole genome shotgun (WGS) entry which is preliminary data.</text>
</comment>
<organism evidence="4 5">
    <name type="scientific">Arcicella rigui</name>
    <dbReference type="NCBI Taxonomy" id="797020"/>
    <lineage>
        <taxon>Bacteria</taxon>
        <taxon>Pseudomonadati</taxon>
        <taxon>Bacteroidota</taxon>
        <taxon>Cytophagia</taxon>
        <taxon>Cytophagales</taxon>
        <taxon>Flectobacillaceae</taxon>
        <taxon>Arcicella</taxon>
    </lineage>
</organism>
<name>A0ABU5Q9Y2_9BACT</name>
<dbReference type="Gene3D" id="2.170.130.10">
    <property type="entry name" value="TonB-dependent receptor, plug domain"/>
    <property type="match status" value="1"/>
</dbReference>
<dbReference type="InterPro" id="IPR012910">
    <property type="entry name" value="Plug_dom"/>
</dbReference>
<dbReference type="InterPro" id="IPR041700">
    <property type="entry name" value="OMP_b-brl_3"/>
</dbReference>
<dbReference type="InterPro" id="IPR008969">
    <property type="entry name" value="CarboxyPept-like_regulatory"/>
</dbReference>
<dbReference type="SUPFAM" id="SSF49464">
    <property type="entry name" value="Carboxypeptidase regulatory domain-like"/>
    <property type="match status" value="1"/>
</dbReference>
<keyword evidence="5" id="KW-1185">Reference proteome</keyword>
<evidence type="ECO:0000259" key="3">
    <source>
        <dbReference type="Pfam" id="PF14905"/>
    </source>
</evidence>
<dbReference type="Pfam" id="PF14905">
    <property type="entry name" value="OMP_b-brl_3"/>
    <property type="match status" value="1"/>
</dbReference>
<gene>
    <name evidence="4" type="ORF">VB248_10810</name>
</gene>
<dbReference type="PANTHER" id="PTHR40980:SF4">
    <property type="entry name" value="TONB-DEPENDENT RECEPTOR-LIKE BETA-BARREL DOMAIN-CONTAINING PROTEIN"/>
    <property type="match status" value="1"/>
</dbReference>
<dbReference type="Gene3D" id="2.60.40.1120">
    <property type="entry name" value="Carboxypeptidase-like, regulatory domain"/>
    <property type="match status" value="1"/>
</dbReference>